<organism evidence="1 2">
    <name type="scientific">Scortum barcoo</name>
    <name type="common">barcoo grunter</name>
    <dbReference type="NCBI Taxonomy" id="214431"/>
    <lineage>
        <taxon>Eukaryota</taxon>
        <taxon>Metazoa</taxon>
        <taxon>Chordata</taxon>
        <taxon>Craniata</taxon>
        <taxon>Vertebrata</taxon>
        <taxon>Euteleostomi</taxon>
        <taxon>Actinopterygii</taxon>
        <taxon>Neopterygii</taxon>
        <taxon>Teleostei</taxon>
        <taxon>Neoteleostei</taxon>
        <taxon>Acanthomorphata</taxon>
        <taxon>Eupercaria</taxon>
        <taxon>Centrarchiformes</taxon>
        <taxon>Terapontoidei</taxon>
        <taxon>Terapontidae</taxon>
        <taxon>Scortum</taxon>
    </lineage>
</organism>
<evidence type="ECO:0000313" key="2">
    <source>
        <dbReference type="Proteomes" id="UP000831701"/>
    </source>
</evidence>
<evidence type="ECO:0000313" key="1">
    <source>
        <dbReference type="EMBL" id="KAI3372445.1"/>
    </source>
</evidence>
<dbReference type="Proteomes" id="UP000831701">
    <property type="component" value="Chromosome 5"/>
</dbReference>
<comment type="caution">
    <text evidence="1">The sequence shown here is derived from an EMBL/GenBank/DDBJ whole genome shotgun (WGS) entry which is preliminary data.</text>
</comment>
<reference evidence="1" key="1">
    <citation type="submission" date="2022-04" db="EMBL/GenBank/DDBJ databases">
        <title>Jade perch genome.</title>
        <authorList>
            <person name="Chao B."/>
        </authorList>
    </citation>
    <scope>NUCLEOTIDE SEQUENCE</scope>
    <source>
        <strain evidence="1">CB-2022</strain>
    </source>
</reference>
<accession>A0ACB8WXT1</accession>
<gene>
    <name evidence="1" type="ORF">L3Q82_022931</name>
</gene>
<keyword evidence="2" id="KW-1185">Reference proteome</keyword>
<name>A0ACB8WXT1_9TELE</name>
<sequence length="1287" mass="144935">QGEASPSQIPSIPCRPAMPLFRVLGERGGMAKARLRRKRTRNVEWLGSCRKTDEDDTVPTLTRLCLLSLADNMKEVWVKDYADNYLDKYTFRHIMGPFNLLPGELVEELTWLLCTRKQLSRAALHLLLVPQIRGLSLERCPGLATPALCTHIAARCQGLWSLDLSGAQQLPSKVLSETLCCLPALRSLSLAGTPCDRCVIRTIAHRCHLLRHLDVSRCHLLSPAALLSLGGGAPFSSCDCPSQSSPRSTSTSRSFISPSCSEPLSPLPLSSLLALDIGFAEQEGDIVAATAYLLLSLPCLERVAMEGLAQACCLIQHREFDQTEEFTDREGIPRLGEVWREWRHRQGMDSQRKGADEGVEDEEEERILWEGCGSESEEDSSRGEGPSCSEDCTEEKRRGRVSSQSDDECLILRLKDVKGLSCDSLDSLSQLCPNIYSISVNIDDCDDARGRRQGLLATGLQTWSGHLRNLSVQYSGPLVDLYPAVQVAGSSLVSLTVDGVKTSPHTPLLEIIRACPRLRDLFISAEPPTMPQEEEDEEDQQDDRDLPQLPNLCSLTLRFSYEHNQMKPVMSWMSLKRVLKCLLTGSPLLEKLLLVSLPCPLNCILQDVLHTESLDLHLCVDSAPAMPLRRIQHIDLSRTDVKMMTLKTIMQRSRRLKISFSCLFPASWHFSLSSQVLPRLLIPSLRQLLFIGLVLCLIGLLYLLLVTGKGHASWIRKENHFHRHLARVTDVDATDTSNPNLNYGLVVDCGSSGSRVFVYCWPRHNGNPHELLDIQQMRDQHRKPVVMKIKPGISELAKTPEKASDYIYPLLSFAAQHIPKNKHQETPLYILCTAGMRILPESQQEALLEDLRTDIPVHFNFLFSDSHVEVISGKQEGVYAWIGINFVLGRFNHGHNVTQKSHDIRSLPDSIASPLLIYRDGEAVVEVHVPGGDQQEALVRKRTAGVLDMGGVSTQIAYEVPKTEEVAKNLLAEFNLGCDAHRTEHVYRVYVSTFLGFGGNAARQRYEEILIRNTATRNKLLNEHVGETAESPLLDPCLPTDLQDEIGPPTQKLYLRGTGEFDQCRQILQPFLNRTNETQTSLSGVYQPAIDYSNSQFYGFSEFYYCTEDVLRMGGDYNSSKYARAAKSYCATQWKTLRERFDSGLYASHADLHRLKYQCFKSAWMYEVLHTGFSFPANYKNLKTALLVYDKEVQWTLGAILYRTRFLPLRDIQQESLKGAHSHWRHSFSFVNNHYLFLACFFIVLLSIMLYLLRLRRIHRRGAQRCTPSSVPWLEEGLGSPTIPINL</sequence>
<feature type="non-terminal residue" evidence="1">
    <location>
        <position position="1"/>
    </location>
</feature>
<protein>
    <submittedName>
        <fullName evidence="1">Uncharacterized protein</fullName>
    </submittedName>
</protein>
<proteinExistence type="predicted"/>
<dbReference type="EMBL" id="CM041535">
    <property type="protein sequence ID" value="KAI3372445.1"/>
    <property type="molecule type" value="Genomic_DNA"/>
</dbReference>